<accession>A0AAW0IIR9</accession>
<dbReference type="SUPFAM" id="SSF48371">
    <property type="entry name" value="ARM repeat"/>
    <property type="match status" value="1"/>
</dbReference>
<dbReference type="PANTHER" id="PTHR15829">
    <property type="entry name" value="PROTEIN KINASE PKN/PRK1, EFFECTOR"/>
    <property type="match status" value="1"/>
</dbReference>
<dbReference type="Proteomes" id="UP001488838">
    <property type="component" value="Unassembled WGS sequence"/>
</dbReference>
<dbReference type="InterPro" id="IPR011989">
    <property type="entry name" value="ARM-like"/>
</dbReference>
<name>A0AAW0IIR9_MYOGA</name>
<evidence type="ECO:0008006" key="3">
    <source>
        <dbReference type="Google" id="ProtNLM"/>
    </source>
</evidence>
<proteinExistence type="predicted"/>
<sequence>METLRQEKLASPNLSRMVQDCLLEEAEQQRQVLEVLSVLDSEQVSKARLLSSCSLSVIPQTPHRKGGLALWQGCTQPGSVLACPASTLLSQLKKMFLHRVRGKYPGQLEIVCRRLLEQVVGCGGLLATARLQEEQMVTWFQFHSYLQRQSVSDLEKHLIQLTKEVTLIEELHCAGPAKGLRKLHGKRLGQLQPLPQTLQAWALLQLDGPPRLWGPACPDLCLILVSPRQALLYYTNALNDSDTRLQQAACMALQQLGGIESIEQIASLCRSDLEAVRMAAREATLSFGEKGRLAFEKLDKLQSEQELYQEADVEITIF</sequence>
<protein>
    <recommendedName>
        <fullName evidence="3">RIPOR family member 3</fullName>
    </recommendedName>
</protein>
<evidence type="ECO:0000313" key="2">
    <source>
        <dbReference type="Proteomes" id="UP001488838"/>
    </source>
</evidence>
<keyword evidence="2" id="KW-1185">Reference proteome</keyword>
<comment type="caution">
    <text evidence="1">The sequence shown here is derived from an EMBL/GenBank/DDBJ whole genome shotgun (WGS) entry which is preliminary data.</text>
</comment>
<dbReference type="PANTHER" id="PTHR15829:SF15">
    <property type="entry name" value="RIPOR FAMILY MEMBER 3"/>
    <property type="match status" value="1"/>
</dbReference>
<dbReference type="InterPro" id="IPR016024">
    <property type="entry name" value="ARM-type_fold"/>
</dbReference>
<reference evidence="1 2" key="1">
    <citation type="journal article" date="2023" name="bioRxiv">
        <title>Conserved and derived expression patterns and positive selection on dental genes reveal complex evolutionary context of ever-growing rodent molars.</title>
        <authorList>
            <person name="Calamari Z.T."/>
            <person name="Song A."/>
            <person name="Cohen E."/>
            <person name="Akter M."/>
            <person name="Roy R.D."/>
            <person name="Hallikas O."/>
            <person name="Christensen M.M."/>
            <person name="Li P."/>
            <person name="Marangoni P."/>
            <person name="Jernvall J."/>
            <person name="Klein O.D."/>
        </authorList>
    </citation>
    <scope>NUCLEOTIDE SEQUENCE [LARGE SCALE GENOMIC DNA]</scope>
    <source>
        <strain evidence="1">V071</strain>
    </source>
</reference>
<dbReference type="InterPro" id="IPR026136">
    <property type="entry name" value="RIPOR3"/>
</dbReference>
<dbReference type="EMBL" id="JBBHLL010000125">
    <property type="protein sequence ID" value="KAK7814179.1"/>
    <property type="molecule type" value="Genomic_DNA"/>
</dbReference>
<dbReference type="Gene3D" id="1.25.10.10">
    <property type="entry name" value="Leucine-rich Repeat Variant"/>
    <property type="match status" value="1"/>
</dbReference>
<gene>
    <name evidence="1" type="ORF">U0070_000495</name>
</gene>
<dbReference type="AlphaFoldDB" id="A0AAW0IIR9"/>
<evidence type="ECO:0000313" key="1">
    <source>
        <dbReference type="EMBL" id="KAK7814179.1"/>
    </source>
</evidence>
<organism evidence="1 2">
    <name type="scientific">Myodes glareolus</name>
    <name type="common">Bank vole</name>
    <name type="synonym">Clethrionomys glareolus</name>
    <dbReference type="NCBI Taxonomy" id="447135"/>
    <lineage>
        <taxon>Eukaryota</taxon>
        <taxon>Metazoa</taxon>
        <taxon>Chordata</taxon>
        <taxon>Craniata</taxon>
        <taxon>Vertebrata</taxon>
        <taxon>Euteleostomi</taxon>
        <taxon>Mammalia</taxon>
        <taxon>Eutheria</taxon>
        <taxon>Euarchontoglires</taxon>
        <taxon>Glires</taxon>
        <taxon>Rodentia</taxon>
        <taxon>Myomorpha</taxon>
        <taxon>Muroidea</taxon>
        <taxon>Cricetidae</taxon>
        <taxon>Arvicolinae</taxon>
        <taxon>Myodes</taxon>
    </lineage>
</organism>